<gene>
    <name evidence="1" type="ORF">QUF54_09645</name>
</gene>
<dbReference type="EMBL" id="JAUCGM010000743">
    <property type="protein sequence ID" value="MDM8563604.1"/>
    <property type="molecule type" value="Genomic_DNA"/>
</dbReference>
<accession>A0ABT7VVK3</accession>
<comment type="caution">
    <text evidence="1">The sequence shown here is derived from an EMBL/GenBank/DDBJ whole genome shotgun (WGS) entry which is preliminary data.</text>
</comment>
<organism evidence="1 2">
    <name type="scientific">Candidatus Marithioploca araucensis</name>
    <dbReference type="NCBI Taxonomy" id="70273"/>
    <lineage>
        <taxon>Bacteria</taxon>
        <taxon>Pseudomonadati</taxon>
        <taxon>Pseudomonadota</taxon>
        <taxon>Gammaproteobacteria</taxon>
        <taxon>Thiotrichales</taxon>
        <taxon>Thiotrichaceae</taxon>
        <taxon>Candidatus Marithioploca</taxon>
    </lineage>
</organism>
<proteinExistence type="predicted"/>
<name>A0ABT7VVK3_9GAMM</name>
<protein>
    <submittedName>
        <fullName evidence="1">Uncharacterized protein</fullName>
    </submittedName>
</protein>
<sequence length="173" mass="20450">MALSRLIRIIVLSRMPQEKKNALWQLFSGKAAEFAYGDQNYHWHCSNEKAVINQLYELYYKKKGVIMPYTMADFTRDFTREHIDLLQPEERLKGLPSETVFQQFPLEERLKGLPSETVFQQYSLEERLKGLPSETVFQQFPPEERLKGLPSETVFQQFPPEVIEKYLSKLKEK</sequence>
<keyword evidence="2" id="KW-1185">Reference proteome</keyword>
<dbReference type="Proteomes" id="UP001171945">
    <property type="component" value="Unassembled WGS sequence"/>
</dbReference>
<evidence type="ECO:0000313" key="2">
    <source>
        <dbReference type="Proteomes" id="UP001171945"/>
    </source>
</evidence>
<reference evidence="1" key="1">
    <citation type="submission" date="2023-06" db="EMBL/GenBank/DDBJ databases">
        <title>Uncultivated large filamentous bacteria from sulfidic sediments reveal new species and different genomic features in energy metabolism and defense.</title>
        <authorList>
            <person name="Fonseca A."/>
        </authorList>
    </citation>
    <scope>NUCLEOTIDE SEQUENCE</scope>
    <source>
        <strain evidence="1">HSG4</strain>
    </source>
</reference>
<evidence type="ECO:0000313" key="1">
    <source>
        <dbReference type="EMBL" id="MDM8563604.1"/>
    </source>
</evidence>